<evidence type="ECO:0000256" key="2">
    <source>
        <dbReference type="ARBA" id="ARBA00022448"/>
    </source>
</evidence>
<dbReference type="InterPro" id="IPR020846">
    <property type="entry name" value="MFS_dom"/>
</dbReference>
<evidence type="ECO:0000256" key="3">
    <source>
        <dbReference type="ARBA" id="ARBA00022475"/>
    </source>
</evidence>
<feature type="transmembrane region" description="Helical" evidence="7">
    <location>
        <begin position="126"/>
        <end position="148"/>
    </location>
</feature>
<keyword evidence="10" id="KW-1185">Reference proteome</keyword>
<evidence type="ECO:0000256" key="7">
    <source>
        <dbReference type="SAM" id="Phobius"/>
    </source>
</evidence>
<keyword evidence="3" id="KW-1003">Cell membrane</keyword>
<keyword evidence="6 7" id="KW-0472">Membrane</keyword>
<dbReference type="EMBL" id="CP020028">
    <property type="protein sequence ID" value="ASR46436.1"/>
    <property type="molecule type" value="Genomic_DNA"/>
</dbReference>
<evidence type="ECO:0000256" key="5">
    <source>
        <dbReference type="ARBA" id="ARBA00022989"/>
    </source>
</evidence>
<dbReference type="PANTHER" id="PTHR43266">
    <property type="entry name" value="MACROLIDE-EFFLUX PROTEIN"/>
    <property type="match status" value="1"/>
</dbReference>
<feature type="transmembrane region" description="Helical" evidence="7">
    <location>
        <begin position="35"/>
        <end position="61"/>
    </location>
</feature>
<reference evidence="9 10" key="1">
    <citation type="submission" date="2017-03" db="EMBL/GenBank/DDBJ databases">
        <title>Complete genome sequence of Paenibacillus Kribbensis producing bioflocculants.</title>
        <authorList>
            <person name="Lee H.-G."/>
            <person name="Oh H.-M."/>
        </authorList>
    </citation>
    <scope>NUCLEOTIDE SEQUENCE [LARGE SCALE GENOMIC DNA]</scope>
    <source>
        <strain evidence="9 10">AM49</strain>
    </source>
</reference>
<feature type="transmembrane region" description="Helical" evidence="7">
    <location>
        <begin position="198"/>
        <end position="219"/>
    </location>
</feature>
<dbReference type="InterPro" id="IPR011701">
    <property type="entry name" value="MFS"/>
</dbReference>
<evidence type="ECO:0000313" key="10">
    <source>
        <dbReference type="Proteomes" id="UP000214666"/>
    </source>
</evidence>
<dbReference type="PANTHER" id="PTHR43266:SF2">
    <property type="entry name" value="MAJOR FACILITATOR SUPERFAMILY (MFS) PROFILE DOMAIN-CONTAINING PROTEIN"/>
    <property type="match status" value="1"/>
</dbReference>
<dbReference type="Pfam" id="PF07690">
    <property type="entry name" value="MFS_1"/>
    <property type="match status" value="1"/>
</dbReference>
<proteinExistence type="predicted"/>
<dbReference type="AlphaFoldDB" id="A0A222WJZ8"/>
<dbReference type="Proteomes" id="UP000214666">
    <property type="component" value="Chromosome"/>
</dbReference>
<accession>A0A222WJZ8</accession>
<evidence type="ECO:0000313" key="9">
    <source>
        <dbReference type="EMBL" id="ASR46436.1"/>
    </source>
</evidence>
<dbReference type="InterPro" id="IPR005829">
    <property type="entry name" value="Sugar_transporter_CS"/>
</dbReference>
<feature type="transmembrane region" description="Helical" evidence="7">
    <location>
        <begin position="160"/>
        <end position="186"/>
    </location>
</feature>
<feature type="transmembrane region" description="Helical" evidence="7">
    <location>
        <begin position="383"/>
        <end position="401"/>
    </location>
</feature>
<dbReference type="PROSITE" id="PS00217">
    <property type="entry name" value="SUGAR_TRANSPORT_2"/>
    <property type="match status" value="1"/>
</dbReference>
<sequence length="434" mass="46943">MDTPNSPLSSTSSEGSHSAWATFTSPVKQSKAFTLLWLGHWIAMLGSSVTTVILPLVIYSLTGSTTIMGLAMTVYMLPNVLILPFAGMIVDRIDRIRLLLFTNIARFGLMSVAAVLMFTGGMKMPFLFIGLALYGLMDGIFNPAYSALRAQVFTPDIRNAANALSQISIQAVRLLGPPLGGFIVSFSSPGVGFGLDSVTYLISFACFWMLSAHLTSIIGKRQAADPEQQDQGGQHFVKDFIAGFTILKSHPWLWITILAFSFINICYSGIIAVLVPWLFKVHHSYSPVVYGVAMASSGVGAMVGAFVYGSRKHWKHRGLLAYLGALVSGLALLLLSVVTWMPGLIMSMMLEGFGIMIFAIIWETSLQELVPAESFGRVASLDLMFSFALLPIGYLAVGAVADKLGGIFTIGLFAAIGMCIVLGVLFVPHIRRFQ</sequence>
<dbReference type="OrthoDB" id="9775268at2"/>
<feature type="transmembrane region" description="Helical" evidence="7">
    <location>
        <begin position="407"/>
        <end position="427"/>
    </location>
</feature>
<gene>
    <name evidence="9" type="ORF">B4V02_06975</name>
</gene>
<evidence type="ECO:0000256" key="1">
    <source>
        <dbReference type="ARBA" id="ARBA00004651"/>
    </source>
</evidence>
<name>A0A222WJZ8_9BACL</name>
<dbReference type="PROSITE" id="PS50850">
    <property type="entry name" value="MFS"/>
    <property type="match status" value="1"/>
</dbReference>
<feature type="transmembrane region" description="Helical" evidence="7">
    <location>
        <begin position="252"/>
        <end position="279"/>
    </location>
</feature>
<feature type="domain" description="Major facilitator superfamily (MFS) profile" evidence="8">
    <location>
        <begin position="32"/>
        <end position="434"/>
    </location>
</feature>
<feature type="transmembrane region" description="Helical" evidence="7">
    <location>
        <begin position="285"/>
        <end position="307"/>
    </location>
</feature>
<dbReference type="SUPFAM" id="SSF103473">
    <property type="entry name" value="MFS general substrate transporter"/>
    <property type="match status" value="1"/>
</dbReference>
<dbReference type="RefSeq" id="WP_094154238.1">
    <property type="nucleotide sequence ID" value="NZ_CP020028.1"/>
</dbReference>
<keyword evidence="4 7" id="KW-0812">Transmembrane</keyword>
<dbReference type="GO" id="GO:0005886">
    <property type="term" value="C:plasma membrane"/>
    <property type="evidence" value="ECO:0007669"/>
    <property type="project" value="UniProtKB-SubCell"/>
</dbReference>
<feature type="transmembrane region" description="Helical" evidence="7">
    <location>
        <begin position="344"/>
        <end position="362"/>
    </location>
</feature>
<protein>
    <submittedName>
        <fullName evidence="9">MFS transporter</fullName>
    </submittedName>
</protein>
<dbReference type="GO" id="GO:0022857">
    <property type="term" value="F:transmembrane transporter activity"/>
    <property type="evidence" value="ECO:0007669"/>
    <property type="project" value="InterPro"/>
</dbReference>
<feature type="transmembrane region" description="Helical" evidence="7">
    <location>
        <begin position="319"/>
        <end position="338"/>
    </location>
</feature>
<dbReference type="CDD" id="cd06173">
    <property type="entry name" value="MFS_MefA_like"/>
    <property type="match status" value="1"/>
</dbReference>
<dbReference type="Gene3D" id="1.20.1250.20">
    <property type="entry name" value="MFS general substrate transporter like domains"/>
    <property type="match status" value="1"/>
</dbReference>
<evidence type="ECO:0000256" key="6">
    <source>
        <dbReference type="ARBA" id="ARBA00023136"/>
    </source>
</evidence>
<feature type="transmembrane region" description="Helical" evidence="7">
    <location>
        <begin position="67"/>
        <end position="86"/>
    </location>
</feature>
<keyword evidence="2" id="KW-0813">Transport</keyword>
<comment type="subcellular location">
    <subcellularLocation>
        <location evidence="1">Cell membrane</location>
        <topology evidence="1">Multi-pass membrane protein</topology>
    </subcellularLocation>
</comment>
<keyword evidence="5 7" id="KW-1133">Transmembrane helix</keyword>
<dbReference type="STRING" id="172713.GCA_001705305_00682"/>
<feature type="transmembrane region" description="Helical" evidence="7">
    <location>
        <begin position="98"/>
        <end position="120"/>
    </location>
</feature>
<organism evidence="9 10">
    <name type="scientific">Paenibacillus kribbensis</name>
    <dbReference type="NCBI Taxonomy" id="172713"/>
    <lineage>
        <taxon>Bacteria</taxon>
        <taxon>Bacillati</taxon>
        <taxon>Bacillota</taxon>
        <taxon>Bacilli</taxon>
        <taxon>Bacillales</taxon>
        <taxon>Paenibacillaceae</taxon>
        <taxon>Paenibacillus</taxon>
    </lineage>
</organism>
<evidence type="ECO:0000256" key="4">
    <source>
        <dbReference type="ARBA" id="ARBA00022692"/>
    </source>
</evidence>
<dbReference type="InterPro" id="IPR036259">
    <property type="entry name" value="MFS_trans_sf"/>
</dbReference>
<dbReference type="KEGG" id="pkb:B4V02_06975"/>
<evidence type="ECO:0000259" key="8">
    <source>
        <dbReference type="PROSITE" id="PS50850"/>
    </source>
</evidence>